<evidence type="ECO:0000313" key="7">
    <source>
        <dbReference type="EMBL" id="EFA78689.1"/>
    </source>
</evidence>
<dbReference type="FunCoup" id="D3BIR5">
    <property type="interactions" value="23"/>
</dbReference>
<sequence>MSGDTFTLQRIEHDTYSPFHDDDSSIGVNNDPIQTTSDQQQQGAASAPKHPVALFFHFFFKVSAIVIYLLASLVGLSFVIAFIVITLCAAFDFWTVKNVSGRLLVGLRWWNEIKEDGTDRWIFESLENKSQINQHESFLFWVGVIGAPLVWILLTIFSIISLLSLSFGWLVVDVVCLALTGVNVIGYIKCAKDARKKVKGMAQSYIVGSIVNQAISRV</sequence>
<accession>D3BIR5</accession>
<evidence type="ECO:0000256" key="2">
    <source>
        <dbReference type="ARBA" id="ARBA00005467"/>
    </source>
</evidence>
<gene>
    <name evidence="7" type="ORF">PPL_08150</name>
</gene>
<proteinExistence type="inferred from homology"/>
<dbReference type="Proteomes" id="UP000001396">
    <property type="component" value="Unassembled WGS sequence"/>
</dbReference>
<evidence type="ECO:0000313" key="8">
    <source>
        <dbReference type="Proteomes" id="UP000001396"/>
    </source>
</evidence>
<evidence type="ECO:0000256" key="1">
    <source>
        <dbReference type="ARBA" id="ARBA00004141"/>
    </source>
</evidence>
<dbReference type="OMA" id="FEWMIVA"/>
<dbReference type="InParanoid" id="D3BIR5"/>
<feature type="transmembrane region" description="Helical" evidence="6">
    <location>
        <begin position="138"/>
        <end position="160"/>
    </location>
</feature>
<dbReference type="GO" id="GO:0016192">
    <property type="term" value="P:vesicle-mediated transport"/>
    <property type="evidence" value="ECO:0007669"/>
    <property type="project" value="TreeGrafter"/>
</dbReference>
<feature type="transmembrane region" description="Helical" evidence="6">
    <location>
        <begin position="76"/>
        <end position="94"/>
    </location>
</feature>
<evidence type="ECO:0000256" key="5">
    <source>
        <dbReference type="ARBA" id="ARBA00023136"/>
    </source>
</evidence>
<dbReference type="GO" id="GO:0000139">
    <property type="term" value="C:Golgi membrane"/>
    <property type="evidence" value="ECO:0007669"/>
    <property type="project" value="TreeGrafter"/>
</dbReference>
<comment type="subcellular location">
    <subcellularLocation>
        <location evidence="1 6">Membrane</location>
        <topology evidence="1 6">Multi-pass membrane protein</topology>
    </subcellularLocation>
</comment>
<name>D3BIR5_HETP5</name>
<evidence type="ECO:0000256" key="4">
    <source>
        <dbReference type="ARBA" id="ARBA00022989"/>
    </source>
</evidence>
<reference evidence="7 8" key="1">
    <citation type="journal article" date="2011" name="Genome Res.">
        <title>Phylogeny-wide analysis of social amoeba genomes highlights ancient origins for complex intercellular communication.</title>
        <authorList>
            <person name="Heidel A.J."/>
            <person name="Lawal H.M."/>
            <person name="Felder M."/>
            <person name="Schilde C."/>
            <person name="Helps N.R."/>
            <person name="Tunggal B."/>
            <person name="Rivero F."/>
            <person name="John U."/>
            <person name="Schleicher M."/>
            <person name="Eichinger L."/>
            <person name="Platzer M."/>
            <person name="Noegel A.A."/>
            <person name="Schaap P."/>
            <person name="Gloeckner G."/>
        </authorList>
    </citation>
    <scope>NUCLEOTIDE SEQUENCE [LARGE SCALE GENOMIC DNA]</scope>
    <source>
        <strain evidence="8">ATCC 26659 / Pp 5 / PN500</strain>
    </source>
</reference>
<dbReference type="PANTHER" id="PTHR13019">
    <property type="entry name" value="GOLGI APPARATUS MEMBRANE PROTEIN TVP23"/>
    <property type="match status" value="1"/>
</dbReference>
<dbReference type="RefSeq" id="XP_020430813.1">
    <property type="nucleotide sequence ID" value="XM_020578974.1"/>
</dbReference>
<keyword evidence="5 6" id="KW-0472">Membrane</keyword>
<keyword evidence="3 6" id="KW-0812">Transmembrane</keyword>
<dbReference type="EMBL" id="ADBJ01000037">
    <property type="protein sequence ID" value="EFA78689.1"/>
    <property type="molecule type" value="Genomic_DNA"/>
</dbReference>
<organism evidence="7 8">
    <name type="scientific">Heterostelium pallidum (strain ATCC 26659 / Pp 5 / PN500)</name>
    <name type="common">Cellular slime mold</name>
    <name type="synonym">Polysphondylium pallidum</name>
    <dbReference type="NCBI Taxonomy" id="670386"/>
    <lineage>
        <taxon>Eukaryota</taxon>
        <taxon>Amoebozoa</taxon>
        <taxon>Evosea</taxon>
        <taxon>Eumycetozoa</taxon>
        <taxon>Dictyostelia</taxon>
        <taxon>Acytosteliales</taxon>
        <taxon>Acytosteliaceae</taxon>
        <taxon>Heterostelium</taxon>
    </lineage>
</organism>
<feature type="transmembrane region" description="Helical" evidence="6">
    <location>
        <begin position="166"/>
        <end position="188"/>
    </location>
</feature>
<comment type="caution">
    <text evidence="7">The sequence shown here is derived from an EMBL/GenBank/DDBJ whole genome shotgun (WGS) entry which is preliminary data.</text>
</comment>
<dbReference type="GO" id="GO:0009306">
    <property type="term" value="P:protein secretion"/>
    <property type="evidence" value="ECO:0007669"/>
    <property type="project" value="TreeGrafter"/>
</dbReference>
<evidence type="ECO:0000256" key="6">
    <source>
        <dbReference type="RuleBase" id="RU361206"/>
    </source>
</evidence>
<dbReference type="AlphaFoldDB" id="D3BIR5"/>
<comment type="similarity">
    <text evidence="2 6">Belongs to the TVP23 family.</text>
</comment>
<protein>
    <recommendedName>
        <fullName evidence="6">Golgi apparatus membrane protein TVP23 homolog</fullName>
    </recommendedName>
</protein>
<dbReference type="GeneID" id="31363630"/>
<dbReference type="InterPro" id="IPR008564">
    <property type="entry name" value="TVP23-like"/>
</dbReference>
<dbReference type="Pfam" id="PF05832">
    <property type="entry name" value="DUF846"/>
    <property type="match status" value="1"/>
</dbReference>
<evidence type="ECO:0000256" key="3">
    <source>
        <dbReference type="ARBA" id="ARBA00022692"/>
    </source>
</evidence>
<keyword evidence="8" id="KW-1185">Reference proteome</keyword>
<keyword evidence="4 6" id="KW-1133">Transmembrane helix</keyword>
<dbReference type="PANTHER" id="PTHR13019:SF25">
    <property type="entry name" value="GOLGI APPARATUS MEMBRANE PROTEIN TVP23 HOMOLOG"/>
    <property type="match status" value="1"/>
</dbReference>
<dbReference type="STRING" id="670386.D3BIR5"/>